<dbReference type="SUPFAM" id="SSF46689">
    <property type="entry name" value="Homeodomain-like"/>
    <property type="match status" value="1"/>
</dbReference>
<gene>
    <name evidence="3" type="ORF">WIS52_23115</name>
</gene>
<dbReference type="RefSeq" id="WP_349300440.1">
    <property type="nucleotide sequence ID" value="NZ_JBEDNQ010000010.1"/>
</dbReference>
<evidence type="ECO:0000313" key="3">
    <source>
        <dbReference type="EMBL" id="MEQ3553371.1"/>
    </source>
</evidence>
<sequence length="292" mass="31277">MESTATFYERVTATAGELSARERAVTEFLLNRPTEAVTASAVELAALVGTSDATVVRTAQALGYRGFRELKRAVLEMLTERRDPAQALDRRLKNIGSGRVLDRVLADGADLLRRMPEAIDAADVDRAVDVVVRAQRVVAYGIGPAASTARYLATELPRLGRRAAVIETTGFRLADDLLGIGPGDAIVVFAPLRLFREIEVLVAHAREEGVPVVVVTEALGPALRDRVDVVIATPPSTSAAVGENFASWVIAHSLVLELATRDGTGSVATRHRLNRLRAEISGPGLETDVLGR</sequence>
<dbReference type="PROSITE" id="PS51464">
    <property type="entry name" value="SIS"/>
    <property type="match status" value="1"/>
</dbReference>
<dbReference type="Gene3D" id="1.10.10.10">
    <property type="entry name" value="Winged helix-like DNA-binding domain superfamily/Winged helix DNA-binding domain"/>
    <property type="match status" value="1"/>
</dbReference>
<dbReference type="EMBL" id="JBEDNQ010000010">
    <property type="protein sequence ID" value="MEQ3553371.1"/>
    <property type="molecule type" value="Genomic_DNA"/>
</dbReference>
<name>A0ABV1KGR7_9PSEU</name>
<dbReference type="PROSITE" id="PS51071">
    <property type="entry name" value="HTH_RPIR"/>
    <property type="match status" value="1"/>
</dbReference>
<dbReference type="SUPFAM" id="SSF53697">
    <property type="entry name" value="SIS domain"/>
    <property type="match status" value="1"/>
</dbReference>
<dbReference type="Proteomes" id="UP001494902">
    <property type="component" value="Unassembled WGS sequence"/>
</dbReference>
<dbReference type="InterPro" id="IPR036388">
    <property type="entry name" value="WH-like_DNA-bd_sf"/>
</dbReference>
<keyword evidence="4" id="KW-1185">Reference proteome</keyword>
<evidence type="ECO:0000313" key="4">
    <source>
        <dbReference type="Proteomes" id="UP001494902"/>
    </source>
</evidence>
<comment type="caution">
    <text evidence="3">The sequence shown here is derived from an EMBL/GenBank/DDBJ whole genome shotgun (WGS) entry which is preliminary data.</text>
</comment>
<proteinExistence type="predicted"/>
<evidence type="ECO:0000259" key="1">
    <source>
        <dbReference type="PROSITE" id="PS51071"/>
    </source>
</evidence>
<dbReference type="InterPro" id="IPR000281">
    <property type="entry name" value="HTH_RpiR"/>
</dbReference>
<feature type="domain" description="HTH rpiR-type" evidence="1">
    <location>
        <begin position="5"/>
        <end position="81"/>
    </location>
</feature>
<dbReference type="InterPro" id="IPR001347">
    <property type="entry name" value="SIS_dom"/>
</dbReference>
<reference evidence="3 4" key="1">
    <citation type="submission" date="2024-03" db="EMBL/GenBank/DDBJ databases">
        <title>Draft genome sequence of Pseudonocardia nematodicida JCM 31783.</title>
        <authorList>
            <person name="Butdee W."/>
            <person name="Duangmal K."/>
        </authorList>
    </citation>
    <scope>NUCLEOTIDE SEQUENCE [LARGE SCALE GENOMIC DNA]</scope>
    <source>
        <strain evidence="3 4">JCM 31783</strain>
    </source>
</reference>
<dbReference type="Pfam" id="PF01380">
    <property type="entry name" value="SIS"/>
    <property type="match status" value="1"/>
</dbReference>
<accession>A0ABV1KGR7</accession>
<protein>
    <submittedName>
        <fullName evidence="3">MurR/RpiR family transcriptional regulator</fullName>
    </submittedName>
</protein>
<feature type="domain" description="SIS" evidence="2">
    <location>
        <begin position="127"/>
        <end position="264"/>
    </location>
</feature>
<dbReference type="PANTHER" id="PTHR30514">
    <property type="entry name" value="GLUCOKINASE"/>
    <property type="match status" value="1"/>
</dbReference>
<dbReference type="PANTHER" id="PTHR30514:SF18">
    <property type="entry name" value="RPIR-FAMILY TRANSCRIPTIONAL REGULATOR"/>
    <property type="match status" value="1"/>
</dbReference>
<evidence type="ECO:0000259" key="2">
    <source>
        <dbReference type="PROSITE" id="PS51464"/>
    </source>
</evidence>
<dbReference type="Pfam" id="PF01418">
    <property type="entry name" value="HTH_6"/>
    <property type="match status" value="1"/>
</dbReference>
<dbReference type="Gene3D" id="3.40.50.10490">
    <property type="entry name" value="Glucose-6-phosphate isomerase like protein, domain 1"/>
    <property type="match status" value="1"/>
</dbReference>
<dbReference type="CDD" id="cd04795">
    <property type="entry name" value="SIS"/>
    <property type="match status" value="1"/>
</dbReference>
<dbReference type="InterPro" id="IPR009057">
    <property type="entry name" value="Homeodomain-like_sf"/>
</dbReference>
<dbReference type="InterPro" id="IPR046348">
    <property type="entry name" value="SIS_dom_sf"/>
</dbReference>
<dbReference type="InterPro" id="IPR047640">
    <property type="entry name" value="RpiR-like"/>
</dbReference>
<organism evidence="3 4">
    <name type="scientific">Pseudonocardia nematodicida</name>
    <dbReference type="NCBI Taxonomy" id="1206997"/>
    <lineage>
        <taxon>Bacteria</taxon>
        <taxon>Bacillati</taxon>
        <taxon>Actinomycetota</taxon>
        <taxon>Actinomycetes</taxon>
        <taxon>Pseudonocardiales</taxon>
        <taxon>Pseudonocardiaceae</taxon>
        <taxon>Pseudonocardia</taxon>
    </lineage>
</organism>